<evidence type="ECO:0000313" key="23">
    <source>
        <dbReference type="EMBL" id="TDL27186.1"/>
    </source>
</evidence>
<name>A0A4Y7QIK1_9AGAM</name>
<proteinExistence type="inferred from homology"/>
<dbReference type="EC" id="1.14.11.27" evidence="5"/>
<keyword evidence="7" id="KW-0479">Metal-binding</keyword>
<keyword evidence="10" id="KW-0156">Chromatin regulator</keyword>
<keyword evidence="9" id="KW-0862">Zinc</keyword>
<dbReference type="PROSITE" id="PS51184">
    <property type="entry name" value="JMJC"/>
    <property type="match status" value="1"/>
</dbReference>
<evidence type="ECO:0000256" key="4">
    <source>
        <dbReference type="ARBA" id="ARBA00008037"/>
    </source>
</evidence>
<organism evidence="23 24">
    <name type="scientific">Rickenella mellea</name>
    <dbReference type="NCBI Taxonomy" id="50990"/>
    <lineage>
        <taxon>Eukaryota</taxon>
        <taxon>Fungi</taxon>
        <taxon>Dikarya</taxon>
        <taxon>Basidiomycota</taxon>
        <taxon>Agaricomycotina</taxon>
        <taxon>Agaricomycetes</taxon>
        <taxon>Hymenochaetales</taxon>
        <taxon>Rickenellaceae</taxon>
        <taxon>Rickenella</taxon>
    </lineage>
</organism>
<comment type="subcellular location">
    <subcellularLocation>
        <location evidence="3">Nucleus</location>
    </subcellularLocation>
</comment>
<keyword evidence="14" id="KW-0805">Transcription regulation</keyword>
<evidence type="ECO:0000259" key="21">
    <source>
        <dbReference type="PROSITE" id="PS50016"/>
    </source>
</evidence>
<evidence type="ECO:0000256" key="16">
    <source>
        <dbReference type="ARBA" id="ARBA00023242"/>
    </source>
</evidence>
<evidence type="ECO:0000256" key="3">
    <source>
        <dbReference type="ARBA" id="ARBA00004123"/>
    </source>
</evidence>
<dbReference type="OrthoDB" id="5876800at2759"/>
<evidence type="ECO:0000256" key="5">
    <source>
        <dbReference type="ARBA" id="ARBA00013246"/>
    </source>
</evidence>
<dbReference type="STRING" id="50990.A0A4Y7QIK1"/>
<evidence type="ECO:0000256" key="19">
    <source>
        <dbReference type="PROSITE-ProRule" id="PRU00146"/>
    </source>
</evidence>
<evidence type="ECO:0000256" key="8">
    <source>
        <dbReference type="ARBA" id="ARBA00022771"/>
    </source>
</evidence>
<dbReference type="Pfam" id="PF02373">
    <property type="entry name" value="JmjC"/>
    <property type="match status" value="1"/>
</dbReference>
<dbReference type="GO" id="GO:0008270">
    <property type="term" value="F:zinc ion binding"/>
    <property type="evidence" value="ECO:0007669"/>
    <property type="project" value="UniProtKB-KW"/>
</dbReference>
<evidence type="ECO:0000256" key="1">
    <source>
        <dbReference type="ARBA" id="ARBA00001954"/>
    </source>
</evidence>
<evidence type="ECO:0000256" key="11">
    <source>
        <dbReference type="ARBA" id="ARBA00022964"/>
    </source>
</evidence>
<keyword evidence="15" id="KW-0804">Transcription</keyword>
<dbReference type="Proteomes" id="UP000294933">
    <property type="component" value="Unassembled WGS sequence"/>
</dbReference>
<evidence type="ECO:0000256" key="17">
    <source>
        <dbReference type="ARBA" id="ARBA00031083"/>
    </source>
</evidence>
<comment type="cofactor">
    <cofactor evidence="1">
        <name>Fe(2+)</name>
        <dbReference type="ChEBI" id="CHEBI:29033"/>
    </cofactor>
</comment>
<dbReference type="GO" id="GO:0005634">
    <property type="term" value="C:nucleus"/>
    <property type="evidence" value="ECO:0007669"/>
    <property type="project" value="UniProtKB-SubCell"/>
</dbReference>
<sequence>MGRRRPTRAVRSSSCASREASATASSSHDSLEVEDRISTSEGFQGRSDTDCCPACNNQNEDVQAAKKEDWVRCDSCKTWFHWRCVGEGGKLEYVDKWYCIPCLSANPSRVITLKPPARKSLRKRVEQDYASLDAGIHRDPNKWQQMLKQKVIKVDSFRRMDGFGLSLDWLSNDDTAMTEPVIIEDPDGLGMKMPNKGLTVSDVANLVGPETAVEVMDVATQSNISGYNLAKWAEYYNSSTTSRDKVLNVISLEISNTRLAEKIIPPRIVRDLDWVELFWPSNKKGKGHLYPKVQLYCLMGVAGAWTDWHIDFAGSSVYYHIFRGSKVFYFIRPTSSNLAAYERWSGTDLQNQAWLGDMVDEVFKVELQEGHTMIIPTGWIHAVHTPTDSLVFGGNFLHSYDVAMQLRIRDIEISTHVPKKFRFPFFVKLCWYVGEKCLRSLKAKEEFPSRVLDSLDALSVFLVSEVRSIERGAEHAKKDAKDQIPADRVKDGSALARELRWRVRLAIDGTTGDEDESRRRIKFLANGRSSKRKRSSADPLVDSNQELKFRNFKPKTWDHESKRVESKFASSNAEKPSSENDEWAGAWMDDGFLQSDEGGDQATVDRTHEYVVRVRRLEDGIERQRVERVTEVWRWS</sequence>
<feature type="region of interest" description="Disordered" evidence="20">
    <location>
        <begin position="1"/>
        <end position="48"/>
    </location>
</feature>
<evidence type="ECO:0000256" key="13">
    <source>
        <dbReference type="ARBA" id="ARBA00023004"/>
    </source>
</evidence>
<evidence type="ECO:0000256" key="10">
    <source>
        <dbReference type="ARBA" id="ARBA00022853"/>
    </source>
</evidence>
<keyword evidence="24" id="KW-1185">Reference proteome</keyword>
<dbReference type="GO" id="GO:0140680">
    <property type="term" value="F:histone H3K36me/H3K36me2 demethylase activity"/>
    <property type="evidence" value="ECO:0007669"/>
    <property type="project" value="UniProtKB-EC"/>
</dbReference>
<dbReference type="SUPFAM" id="SSF57903">
    <property type="entry name" value="FYVE/PHD zinc finger"/>
    <property type="match status" value="1"/>
</dbReference>
<evidence type="ECO:0000256" key="15">
    <source>
        <dbReference type="ARBA" id="ARBA00023163"/>
    </source>
</evidence>
<dbReference type="SMART" id="SM00249">
    <property type="entry name" value="PHD"/>
    <property type="match status" value="1"/>
</dbReference>
<evidence type="ECO:0000256" key="7">
    <source>
        <dbReference type="ARBA" id="ARBA00022723"/>
    </source>
</evidence>
<dbReference type="VEuPathDB" id="FungiDB:BD410DRAFT_782258"/>
<feature type="region of interest" description="Disordered" evidence="20">
    <location>
        <begin position="560"/>
        <end position="583"/>
    </location>
</feature>
<evidence type="ECO:0000256" key="18">
    <source>
        <dbReference type="ARBA" id="ARBA00047915"/>
    </source>
</evidence>
<evidence type="ECO:0000313" key="24">
    <source>
        <dbReference type="Proteomes" id="UP000294933"/>
    </source>
</evidence>
<dbReference type="InterPro" id="IPR041070">
    <property type="entry name" value="JHD"/>
</dbReference>
<feature type="domain" description="JmjC" evidence="22">
    <location>
        <begin position="273"/>
        <end position="413"/>
    </location>
</feature>
<dbReference type="Pfam" id="PF17811">
    <property type="entry name" value="JHD"/>
    <property type="match status" value="1"/>
</dbReference>
<dbReference type="InterPro" id="IPR001965">
    <property type="entry name" value="Znf_PHD"/>
</dbReference>
<comment type="similarity">
    <text evidence="4">Belongs to the JHDM1 histone demethylase family.</text>
</comment>
<dbReference type="PANTHER" id="PTHR23123">
    <property type="entry name" value="PHD/F-BOX CONTAINING PROTEIN"/>
    <property type="match status" value="1"/>
</dbReference>
<feature type="compositionally biased region" description="Low complexity" evidence="20">
    <location>
        <begin position="9"/>
        <end position="27"/>
    </location>
</feature>
<reference evidence="23 24" key="1">
    <citation type="submission" date="2018-06" db="EMBL/GenBank/DDBJ databases">
        <title>A transcriptomic atlas of mushroom development highlights an independent origin of complex multicellularity.</title>
        <authorList>
            <consortium name="DOE Joint Genome Institute"/>
            <person name="Krizsan K."/>
            <person name="Almasi E."/>
            <person name="Merenyi Z."/>
            <person name="Sahu N."/>
            <person name="Viragh M."/>
            <person name="Koszo T."/>
            <person name="Mondo S."/>
            <person name="Kiss B."/>
            <person name="Balint B."/>
            <person name="Kues U."/>
            <person name="Barry K."/>
            <person name="Hegedus J.C."/>
            <person name="Henrissat B."/>
            <person name="Johnson J."/>
            <person name="Lipzen A."/>
            <person name="Ohm R."/>
            <person name="Nagy I."/>
            <person name="Pangilinan J."/>
            <person name="Yan J."/>
            <person name="Xiong Y."/>
            <person name="Grigoriev I.V."/>
            <person name="Hibbett D.S."/>
            <person name="Nagy L.G."/>
        </authorList>
    </citation>
    <scope>NUCLEOTIDE SEQUENCE [LARGE SCALE GENOMIC DNA]</scope>
    <source>
        <strain evidence="23 24">SZMC22713</strain>
    </source>
</reference>
<dbReference type="InterPro" id="IPR019787">
    <property type="entry name" value="Znf_PHD-finger"/>
</dbReference>
<dbReference type="PROSITE" id="PS50016">
    <property type="entry name" value="ZF_PHD_2"/>
    <property type="match status" value="1"/>
</dbReference>
<evidence type="ECO:0000256" key="12">
    <source>
        <dbReference type="ARBA" id="ARBA00023002"/>
    </source>
</evidence>
<dbReference type="SUPFAM" id="SSF51197">
    <property type="entry name" value="Clavaminate synthase-like"/>
    <property type="match status" value="1"/>
</dbReference>
<evidence type="ECO:0000256" key="6">
    <source>
        <dbReference type="ARBA" id="ARBA00015153"/>
    </source>
</evidence>
<comment type="function">
    <text evidence="2">Histone demethylase that specifically demethylates 'Lys-36' of histone H3, thereby playing a central role in histone code.</text>
</comment>
<gene>
    <name evidence="23" type="ORF">BD410DRAFT_782258</name>
</gene>
<evidence type="ECO:0000259" key="22">
    <source>
        <dbReference type="PROSITE" id="PS51184"/>
    </source>
</evidence>
<evidence type="ECO:0000256" key="9">
    <source>
        <dbReference type="ARBA" id="ARBA00022833"/>
    </source>
</evidence>
<evidence type="ECO:0000256" key="20">
    <source>
        <dbReference type="SAM" id="MobiDB-lite"/>
    </source>
</evidence>
<accession>A0A4Y7QIK1</accession>
<dbReference type="SMART" id="SM00558">
    <property type="entry name" value="JmjC"/>
    <property type="match status" value="1"/>
</dbReference>
<dbReference type="InterPro" id="IPR013083">
    <property type="entry name" value="Znf_RING/FYVE/PHD"/>
</dbReference>
<keyword evidence="8 19" id="KW-0863">Zinc-finger</keyword>
<comment type="catalytic activity">
    <reaction evidence="18">
        <text>N(6),N(6)-dimethyl-L-lysyl(36)-[histone H3] + 2 2-oxoglutarate + 2 O2 = L-lysyl(36)-[histone H3] + 2 formaldehyde + 2 succinate + 2 CO2</text>
        <dbReference type="Rhea" id="RHEA:42032"/>
        <dbReference type="Rhea" id="RHEA-COMP:9785"/>
        <dbReference type="Rhea" id="RHEA-COMP:9787"/>
        <dbReference type="ChEBI" id="CHEBI:15379"/>
        <dbReference type="ChEBI" id="CHEBI:16526"/>
        <dbReference type="ChEBI" id="CHEBI:16810"/>
        <dbReference type="ChEBI" id="CHEBI:16842"/>
        <dbReference type="ChEBI" id="CHEBI:29969"/>
        <dbReference type="ChEBI" id="CHEBI:30031"/>
        <dbReference type="ChEBI" id="CHEBI:61976"/>
        <dbReference type="EC" id="1.14.11.27"/>
    </reaction>
</comment>
<dbReference type="InterPro" id="IPR050690">
    <property type="entry name" value="JHDM1_Histone_Demethylase"/>
</dbReference>
<dbReference type="EMBL" id="ML170159">
    <property type="protein sequence ID" value="TDL27186.1"/>
    <property type="molecule type" value="Genomic_DNA"/>
</dbReference>
<evidence type="ECO:0000256" key="14">
    <source>
        <dbReference type="ARBA" id="ARBA00023015"/>
    </source>
</evidence>
<dbReference type="PROSITE" id="PS01359">
    <property type="entry name" value="ZF_PHD_1"/>
    <property type="match status" value="1"/>
</dbReference>
<feature type="domain" description="PHD-type" evidence="21">
    <location>
        <begin position="49"/>
        <end position="105"/>
    </location>
</feature>
<feature type="compositionally biased region" description="Basic and acidic residues" evidence="20">
    <location>
        <begin position="29"/>
        <end position="38"/>
    </location>
</feature>
<protein>
    <recommendedName>
        <fullName evidence="6">JmjC domain-containing histone demethylation protein 1</fullName>
        <ecNumber evidence="5">1.14.11.27</ecNumber>
    </recommendedName>
    <alternativeName>
        <fullName evidence="17">[Histone-H3]-lysine-36 demethylase 1</fullName>
    </alternativeName>
</protein>
<dbReference type="InterPro" id="IPR003347">
    <property type="entry name" value="JmjC_dom"/>
</dbReference>
<dbReference type="CDD" id="cd15517">
    <property type="entry name" value="PHD_TCF19_like"/>
    <property type="match status" value="1"/>
</dbReference>
<keyword evidence="12" id="KW-0560">Oxidoreductase</keyword>
<keyword evidence="16" id="KW-0539">Nucleus</keyword>
<dbReference type="InterPro" id="IPR011011">
    <property type="entry name" value="Znf_FYVE_PHD"/>
</dbReference>
<keyword evidence="13" id="KW-0408">Iron</keyword>
<evidence type="ECO:0000256" key="2">
    <source>
        <dbReference type="ARBA" id="ARBA00003909"/>
    </source>
</evidence>
<keyword evidence="11" id="KW-0223">Dioxygenase</keyword>
<dbReference type="AlphaFoldDB" id="A0A4Y7QIK1"/>
<dbReference type="Gene3D" id="3.30.40.10">
    <property type="entry name" value="Zinc/RING finger domain, C3HC4 (zinc finger)"/>
    <property type="match status" value="1"/>
</dbReference>
<dbReference type="InterPro" id="IPR019786">
    <property type="entry name" value="Zinc_finger_PHD-type_CS"/>
</dbReference>
<dbReference type="Gene3D" id="2.60.120.650">
    <property type="entry name" value="Cupin"/>
    <property type="match status" value="1"/>
</dbReference>